<dbReference type="PANTHER" id="PTHR23117">
    <property type="entry name" value="GUANYLATE KINASE-RELATED"/>
    <property type="match status" value="1"/>
</dbReference>
<dbReference type="AlphaFoldDB" id="A0A6A3JZQ9"/>
<evidence type="ECO:0000259" key="4">
    <source>
        <dbReference type="PROSITE" id="PS50052"/>
    </source>
</evidence>
<evidence type="ECO:0000256" key="1">
    <source>
        <dbReference type="ARBA" id="ARBA00005790"/>
    </source>
</evidence>
<dbReference type="PANTHER" id="PTHR23117:SF13">
    <property type="entry name" value="GUANYLATE KINASE"/>
    <property type="match status" value="1"/>
</dbReference>
<evidence type="ECO:0000256" key="3">
    <source>
        <dbReference type="ARBA" id="ARBA00022777"/>
    </source>
</evidence>
<keyword evidence="3" id="KW-0418">Kinase</keyword>
<proteinExistence type="inferred from homology"/>
<dbReference type="InterPro" id="IPR008145">
    <property type="entry name" value="GK/Ca_channel_bsu"/>
</dbReference>
<dbReference type="CDD" id="cd22973">
    <property type="entry name" value="DD_CATIP"/>
    <property type="match status" value="1"/>
</dbReference>
<dbReference type="Proteomes" id="UP000429607">
    <property type="component" value="Unassembled WGS sequence"/>
</dbReference>
<protein>
    <recommendedName>
        <fullName evidence="4">Guanylate kinase-like domain-containing protein</fullName>
    </recommendedName>
</protein>
<dbReference type="PROSITE" id="PS50052">
    <property type="entry name" value="GUANYLATE_KINASE_2"/>
    <property type="match status" value="1"/>
</dbReference>
<feature type="domain" description="Guanylate kinase-like" evidence="4">
    <location>
        <begin position="141"/>
        <end position="202"/>
    </location>
</feature>
<dbReference type="SUPFAM" id="SSF47391">
    <property type="entry name" value="Dimerization-anchoring domain of cAMP-dependent PK regulatory subunit"/>
    <property type="match status" value="1"/>
</dbReference>
<evidence type="ECO:0000313" key="6">
    <source>
        <dbReference type="Proteomes" id="UP000429607"/>
    </source>
</evidence>
<dbReference type="InterPro" id="IPR027417">
    <property type="entry name" value="P-loop_NTPase"/>
</dbReference>
<comment type="similarity">
    <text evidence="1">Belongs to the guanylate kinase family.</text>
</comment>
<dbReference type="GO" id="GO:0005829">
    <property type="term" value="C:cytosol"/>
    <property type="evidence" value="ECO:0007669"/>
    <property type="project" value="TreeGrafter"/>
</dbReference>
<accession>A0A6A3JZQ9</accession>
<dbReference type="GO" id="GO:0004385">
    <property type="term" value="F:GMP kinase activity"/>
    <property type="evidence" value="ECO:0007669"/>
    <property type="project" value="TreeGrafter"/>
</dbReference>
<dbReference type="SUPFAM" id="SSF52540">
    <property type="entry name" value="P-loop containing nucleoside triphosphate hydrolases"/>
    <property type="match status" value="1"/>
</dbReference>
<sequence length="245" mass="26343">MQILKITLYLCRFTCRLIKKTRELNGLEGQHPIDLAATGSGAGTFSGVGSLEGQHPIDLAATGSGAGTFSGVGSLSFEELLLLNERKEALKKDYAAYVESHPEIKTLLSWFMSALLLEKPQDVVAFAADHFSAFQPPHAGLPPIVIAGPSGVGKGMLINLLLEKFPDTIGFSVSHTTRGPREGEVDGVANHFTQKDQVLKEIGPACSSSTQWCTATCFGRTCCRRARSASWTSTSRACSKSRRRA</sequence>
<organism evidence="5 6">
    <name type="scientific">Phytophthora rubi</name>
    <dbReference type="NCBI Taxonomy" id="129364"/>
    <lineage>
        <taxon>Eukaryota</taxon>
        <taxon>Sar</taxon>
        <taxon>Stramenopiles</taxon>
        <taxon>Oomycota</taxon>
        <taxon>Peronosporomycetes</taxon>
        <taxon>Peronosporales</taxon>
        <taxon>Peronosporaceae</taxon>
        <taxon>Phytophthora</taxon>
    </lineage>
</organism>
<dbReference type="InterPro" id="IPR008144">
    <property type="entry name" value="Guanylate_kin-like_dom"/>
</dbReference>
<evidence type="ECO:0000256" key="2">
    <source>
        <dbReference type="ARBA" id="ARBA00022679"/>
    </source>
</evidence>
<gene>
    <name evidence="5" type="ORF">PR001_g19473</name>
</gene>
<dbReference type="EMBL" id="QXFV01001814">
    <property type="protein sequence ID" value="KAE8997875.1"/>
    <property type="molecule type" value="Genomic_DNA"/>
</dbReference>
<dbReference type="Gene3D" id="3.40.50.300">
    <property type="entry name" value="P-loop containing nucleotide triphosphate hydrolases"/>
    <property type="match status" value="1"/>
</dbReference>
<name>A0A6A3JZQ9_9STRA</name>
<reference evidence="5 6" key="1">
    <citation type="submission" date="2018-09" db="EMBL/GenBank/DDBJ databases">
        <title>Genomic investigation of the strawberry pathogen Phytophthora fragariae indicates pathogenicity is determined by transcriptional variation in three key races.</title>
        <authorList>
            <person name="Adams T.M."/>
            <person name="Armitage A.D."/>
            <person name="Sobczyk M.K."/>
            <person name="Bates H.J."/>
            <person name="Dunwell J.M."/>
            <person name="Nellist C.F."/>
            <person name="Harrison R.J."/>
        </authorList>
    </citation>
    <scope>NUCLEOTIDE SEQUENCE [LARGE SCALE GENOMIC DNA]</scope>
    <source>
        <strain evidence="5 6">SCRP249</strain>
    </source>
</reference>
<dbReference type="Pfam" id="PF00625">
    <property type="entry name" value="Guanylate_kin"/>
    <property type="match status" value="1"/>
</dbReference>
<dbReference type="InterPro" id="IPR047501">
    <property type="entry name" value="DD_CATIP"/>
</dbReference>
<keyword evidence="2" id="KW-0808">Transferase</keyword>
<evidence type="ECO:0000313" key="5">
    <source>
        <dbReference type="EMBL" id="KAE8997875.1"/>
    </source>
</evidence>
<comment type="caution">
    <text evidence="5">The sequence shown here is derived from an EMBL/GenBank/DDBJ whole genome shotgun (WGS) entry which is preliminary data.</text>
</comment>